<protein>
    <submittedName>
        <fullName evidence="3">Uncharacterized protein</fullName>
    </submittedName>
</protein>
<evidence type="ECO:0000313" key="5">
    <source>
        <dbReference type="EMBL" id="GBN95446.1"/>
    </source>
</evidence>
<dbReference type="EMBL" id="BGPR01026039">
    <property type="protein sequence ID" value="GBN95446.1"/>
    <property type="molecule type" value="Genomic_DNA"/>
</dbReference>
<keyword evidence="6" id="KW-1185">Reference proteome</keyword>
<dbReference type="EMBL" id="BGPR01025851">
    <property type="protein sequence ID" value="GBN95092.1"/>
    <property type="molecule type" value="Genomic_DNA"/>
</dbReference>
<reference evidence="3 6" key="1">
    <citation type="journal article" date="2019" name="Sci. Rep.">
        <title>Orb-weaving spider Araneus ventricosus genome elucidates the spidroin gene catalogue.</title>
        <authorList>
            <person name="Kono N."/>
            <person name="Nakamura H."/>
            <person name="Ohtoshi R."/>
            <person name="Moran D.A.P."/>
            <person name="Shinohara A."/>
            <person name="Yoshida Y."/>
            <person name="Fujiwara M."/>
            <person name="Mori M."/>
            <person name="Tomita M."/>
            <person name="Arakawa K."/>
        </authorList>
    </citation>
    <scope>NUCLEOTIDE SEQUENCE [LARGE SCALE GENOMIC DNA]</scope>
</reference>
<sequence>MEILNTARKNNRQGRKPMENSIAAGETWISNQTKFQALCRFFRWADQSVCLEWDLASRLPNLNSVEWVGNRRIEDRDIALWSAL</sequence>
<evidence type="ECO:0000313" key="6">
    <source>
        <dbReference type="Proteomes" id="UP000499080"/>
    </source>
</evidence>
<gene>
    <name evidence="2" type="ORF">AVEN_130898_1</name>
    <name evidence="5" type="ORF">AVEN_16700_1</name>
    <name evidence="3" type="ORF">AVEN_226234_1</name>
    <name evidence="4" type="ORF">AVEN_256827_1</name>
</gene>
<evidence type="ECO:0000313" key="4">
    <source>
        <dbReference type="EMBL" id="GBN95092.1"/>
    </source>
</evidence>
<name>A0A4Y2T564_ARAVE</name>
<feature type="region of interest" description="Disordered" evidence="1">
    <location>
        <begin position="1"/>
        <end position="20"/>
    </location>
</feature>
<evidence type="ECO:0000256" key="1">
    <source>
        <dbReference type="SAM" id="MobiDB-lite"/>
    </source>
</evidence>
<dbReference type="AlphaFoldDB" id="A0A4Y2T564"/>
<dbReference type="EMBL" id="BGPR01025846">
    <property type="protein sequence ID" value="GBN95080.1"/>
    <property type="molecule type" value="Genomic_DNA"/>
</dbReference>
<dbReference type="Proteomes" id="UP000499080">
    <property type="component" value="Unassembled WGS sequence"/>
</dbReference>
<dbReference type="EMBL" id="BGPR01025835">
    <property type="protein sequence ID" value="GBN95058.1"/>
    <property type="molecule type" value="Genomic_DNA"/>
</dbReference>
<comment type="caution">
    <text evidence="3">The sequence shown here is derived from an EMBL/GenBank/DDBJ whole genome shotgun (WGS) entry which is preliminary data.</text>
</comment>
<organism evidence="3 6">
    <name type="scientific">Araneus ventricosus</name>
    <name type="common">Orbweaver spider</name>
    <name type="synonym">Epeira ventricosa</name>
    <dbReference type="NCBI Taxonomy" id="182803"/>
    <lineage>
        <taxon>Eukaryota</taxon>
        <taxon>Metazoa</taxon>
        <taxon>Ecdysozoa</taxon>
        <taxon>Arthropoda</taxon>
        <taxon>Chelicerata</taxon>
        <taxon>Arachnida</taxon>
        <taxon>Araneae</taxon>
        <taxon>Araneomorphae</taxon>
        <taxon>Entelegynae</taxon>
        <taxon>Araneoidea</taxon>
        <taxon>Araneidae</taxon>
        <taxon>Araneus</taxon>
    </lineage>
</organism>
<evidence type="ECO:0000313" key="3">
    <source>
        <dbReference type="EMBL" id="GBN95080.1"/>
    </source>
</evidence>
<proteinExistence type="predicted"/>
<evidence type="ECO:0000313" key="2">
    <source>
        <dbReference type="EMBL" id="GBN95058.1"/>
    </source>
</evidence>
<accession>A0A4Y2T564</accession>